<organism evidence="7 8">
    <name type="scientific">Succinivibrio faecicola</name>
    <dbReference type="NCBI Taxonomy" id="2820300"/>
    <lineage>
        <taxon>Bacteria</taxon>
        <taxon>Pseudomonadati</taxon>
        <taxon>Pseudomonadota</taxon>
        <taxon>Gammaproteobacteria</taxon>
        <taxon>Aeromonadales</taxon>
        <taxon>Succinivibrionaceae</taxon>
        <taxon>Succinivibrio</taxon>
    </lineage>
</organism>
<dbReference type="Proteomes" id="UP000731465">
    <property type="component" value="Unassembled WGS sequence"/>
</dbReference>
<evidence type="ECO:0000313" key="7">
    <source>
        <dbReference type="EMBL" id="MBW7569291.1"/>
    </source>
</evidence>
<evidence type="ECO:0000256" key="4">
    <source>
        <dbReference type="ARBA" id="ARBA00022679"/>
    </source>
</evidence>
<evidence type="ECO:0000256" key="2">
    <source>
        <dbReference type="ARBA" id="ARBA00002788"/>
    </source>
</evidence>
<dbReference type="Pfam" id="PF03610">
    <property type="entry name" value="EIIA-man"/>
    <property type="match status" value="1"/>
</dbReference>
<dbReference type="InterPro" id="IPR012844">
    <property type="entry name" value="DhaM_N"/>
</dbReference>
<proteinExistence type="predicted"/>
<dbReference type="EMBL" id="JAGFNY010000001">
    <property type="protein sequence ID" value="MBW7569291.1"/>
    <property type="molecule type" value="Genomic_DNA"/>
</dbReference>
<evidence type="ECO:0000256" key="5">
    <source>
        <dbReference type="ARBA" id="ARBA00046577"/>
    </source>
</evidence>
<comment type="subunit">
    <text evidence="5">Homodimer. The dihydroxyacetone kinase complex is composed of a homodimer of DhaM, a homodimer of DhaK and the subunit DhaL.</text>
</comment>
<feature type="domain" description="PTS EIIA type-4" evidence="6">
    <location>
        <begin position="1"/>
        <end position="133"/>
    </location>
</feature>
<dbReference type="InterPro" id="IPR039643">
    <property type="entry name" value="DhaM"/>
</dbReference>
<comment type="function">
    <text evidence="2">Component of the dihydroxyacetone kinase complex, which is responsible for the phosphoenolpyruvate (PEP)-dependent phosphorylation of dihydroxyacetone. DhaM serves as the phosphoryl donor. Is phosphorylated by phosphoenolpyruvate in an EI- and HPr-dependent reaction, and a phosphorelay system on histidine residues finally leads to phosphoryl transfer to DhaL and dihydroxyacetone.</text>
</comment>
<keyword evidence="4" id="KW-0808">Transferase</keyword>
<reference evidence="7 8" key="1">
    <citation type="submission" date="2021-03" db="EMBL/GenBank/DDBJ databases">
        <title>Succinivibrio sp. nov. isolated from feces of cow.</title>
        <authorList>
            <person name="Choi J.-Y."/>
        </authorList>
    </citation>
    <scope>NUCLEOTIDE SEQUENCE [LARGE SCALE GENOMIC DNA]</scope>
    <source>
        <strain evidence="7 8">AGMB01872</strain>
    </source>
</reference>
<evidence type="ECO:0000259" key="6">
    <source>
        <dbReference type="PROSITE" id="PS51096"/>
    </source>
</evidence>
<dbReference type="InterPro" id="IPR004701">
    <property type="entry name" value="PTS_EIIA_man-typ"/>
</dbReference>
<dbReference type="PANTHER" id="PTHR38594">
    <property type="entry name" value="PEP-DEPENDENT DIHYDROXYACETONE KINASE, PHOSPHORYL DONOR SUBUNIT DHAM"/>
    <property type="match status" value="1"/>
</dbReference>
<dbReference type="PANTHER" id="PTHR38594:SF1">
    <property type="entry name" value="PEP-DEPENDENT DIHYDROXYACETONE KINASE, PHOSPHORYL DONOR SUBUNIT DHAM"/>
    <property type="match status" value="1"/>
</dbReference>
<evidence type="ECO:0000313" key="8">
    <source>
        <dbReference type="Proteomes" id="UP000731465"/>
    </source>
</evidence>
<comment type="catalytic activity">
    <reaction evidence="1">
        <text>dihydroxyacetone + phosphoenolpyruvate = dihydroxyacetone phosphate + pyruvate</text>
        <dbReference type="Rhea" id="RHEA:18381"/>
        <dbReference type="ChEBI" id="CHEBI:15361"/>
        <dbReference type="ChEBI" id="CHEBI:16016"/>
        <dbReference type="ChEBI" id="CHEBI:57642"/>
        <dbReference type="ChEBI" id="CHEBI:58702"/>
        <dbReference type="EC" id="2.7.1.121"/>
    </reaction>
</comment>
<gene>
    <name evidence="7" type="primary">dhaM</name>
    <name evidence="7" type="ORF">J5V48_00070</name>
</gene>
<evidence type="ECO:0000256" key="3">
    <source>
        <dbReference type="ARBA" id="ARBA00012095"/>
    </source>
</evidence>
<dbReference type="NCBIfam" id="TIGR02364">
    <property type="entry name" value="dha_pts"/>
    <property type="match status" value="1"/>
</dbReference>
<dbReference type="GO" id="GO:0016301">
    <property type="term" value="F:kinase activity"/>
    <property type="evidence" value="ECO:0007669"/>
    <property type="project" value="UniProtKB-KW"/>
</dbReference>
<accession>A0ABS7DD96</accession>
<evidence type="ECO:0000256" key="1">
    <source>
        <dbReference type="ARBA" id="ARBA00001113"/>
    </source>
</evidence>
<dbReference type="RefSeq" id="WP_219935677.1">
    <property type="nucleotide sequence ID" value="NZ_JAGFNY010000001.1"/>
</dbReference>
<dbReference type="PROSITE" id="PS51096">
    <property type="entry name" value="PTS_EIIA_TYPE_4"/>
    <property type="match status" value="1"/>
</dbReference>
<dbReference type="InterPro" id="IPR036662">
    <property type="entry name" value="PTS_EIIA_man-typ_sf"/>
</dbReference>
<sequence length="135" mass="13749">MIGIVVVSHSTKVAEGICDMVEQIASSSENKLPVIPAGGNAEGKLGTDPKKILEAIKKVDDGDGVVVLCDLGSGVISSQAAIAMLDDTQKSRVKIADAPLLEGAVGAAVEVASDSQSTIDLVVSAAEASRQLHKK</sequence>
<protein>
    <recommendedName>
        <fullName evidence="3">phosphoenolpyruvate--glycerone phosphotransferase</fullName>
        <ecNumber evidence="3">2.7.1.121</ecNumber>
    </recommendedName>
</protein>
<name>A0ABS7DD96_9GAMM</name>
<keyword evidence="7" id="KW-0418">Kinase</keyword>
<comment type="caution">
    <text evidence="7">The sequence shown here is derived from an EMBL/GenBank/DDBJ whole genome shotgun (WGS) entry which is preliminary data.</text>
</comment>
<dbReference type="SUPFAM" id="SSF53062">
    <property type="entry name" value="PTS system fructose IIA component-like"/>
    <property type="match status" value="1"/>
</dbReference>
<dbReference type="EC" id="2.7.1.121" evidence="3"/>
<keyword evidence="8" id="KW-1185">Reference proteome</keyword>
<dbReference type="Gene3D" id="3.40.50.510">
    <property type="entry name" value="Phosphotransferase system, mannose-type IIA component"/>
    <property type="match status" value="1"/>
</dbReference>